<comment type="similarity">
    <text evidence="2">Belongs to the FliP/MopC/SpaP family.</text>
</comment>
<gene>
    <name evidence="9" type="ORF">NEPTK9_001210</name>
</gene>
<keyword evidence="3" id="KW-1003">Cell membrane</keyword>
<evidence type="ECO:0000313" key="9">
    <source>
        <dbReference type="EMBL" id="MBF5059694.1"/>
    </source>
</evidence>
<keyword evidence="5 7" id="KW-1133">Transmembrane helix</keyword>
<dbReference type="EMBL" id="JAAEJV010000035">
    <property type="protein sequence ID" value="MBF5059694.1"/>
    <property type="molecule type" value="Genomic_DNA"/>
</dbReference>
<evidence type="ECO:0000256" key="6">
    <source>
        <dbReference type="ARBA" id="ARBA00023136"/>
    </source>
</evidence>
<keyword evidence="8" id="KW-0732">Signal</keyword>
<dbReference type="PANTHER" id="PTHR30587:SF0">
    <property type="entry name" value="FLAGELLAR BIOSYNTHETIC PROTEIN FLIP"/>
    <property type="match status" value="1"/>
</dbReference>
<evidence type="ECO:0000256" key="3">
    <source>
        <dbReference type="ARBA" id="ARBA00022475"/>
    </source>
</evidence>
<comment type="subcellular location">
    <subcellularLocation>
        <location evidence="1">Cell membrane</location>
        <topology evidence="1">Multi-pass membrane protein</topology>
    </subcellularLocation>
</comment>
<feature type="signal peptide" evidence="8">
    <location>
        <begin position="1"/>
        <end position="21"/>
    </location>
</feature>
<feature type="transmembrane region" description="Helical" evidence="7">
    <location>
        <begin position="221"/>
        <end position="241"/>
    </location>
</feature>
<evidence type="ECO:0000256" key="7">
    <source>
        <dbReference type="SAM" id="Phobius"/>
    </source>
</evidence>
<feature type="transmembrane region" description="Helical" evidence="7">
    <location>
        <begin position="253"/>
        <end position="274"/>
    </location>
</feature>
<keyword evidence="4 7" id="KW-0812">Transmembrane</keyword>
<accession>A0ABS0B0H3</accession>
<dbReference type="NCBIfam" id="TIGR01102">
    <property type="entry name" value="yscR"/>
    <property type="match status" value="1"/>
</dbReference>
<evidence type="ECO:0000256" key="5">
    <source>
        <dbReference type="ARBA" id="ARBA00022989"/>
    </source>
</evidence>
<sequence>MKLKYTLLLLLFCFTMKPTYAQEEGALGAISKIAEAEAKVEKPGNPTQQAEPTGPGSDPNVITMMAVITLVALLPYAIILLTSFLKIVIVLSLLRNALGVQQSPPNQALTGIALLMSIYVMFPTCVAMYDAGKEYITKEAPKELFSANSAAYIYNVVDKTKEPLKKFLIRNMTATHQRNFYQLAYRSMPQDFKKDLKMDDFIVLAPAYITSQLKGAFEVGVLIYLPFFVIDLVTSNILLAMGMMMLSPLTIALPLKLLLIVMTDGWSLVIQGLVQTYKQ</sequence>
<dbReference type="InterPro" id="IPR005838">
    <property type="entry name" value="T3SS_IM_P"/>
</dbReference>
<dbReference type="Pfam" id="PF00813">
    <property type="entry name" value="FliP"/>
    <property type="match status" value="1"/>
</dbReference>
<feature type="transmembrane region" description="Helical" evidence="7">
    <location>
        <begin position="106"/>
        <end position="129"/>
    </location>
</feature>
<keyword evidence="6 7" id="KW-0472">Membrane</keyword>
<feature type="chain" id="PRO_5045557531" evidence="8">
    <location>
        <begin position="22"/>
        <end position="279"/>
    </location>
</feature>
<dbReference type="InterPro" id="IPR005773">
    <property type="entry name" value="T3SS_YscR-like"/>
</dbReference>
<proteinExistence type="inferred from homology"/>
<reference evidence="9 10" key="1">
    <citation type="submission" date="2020-01" db="EMBL/GenBank/DDBJ databases">
        <title>Draft genome sequence of Cand. Neptunochlamydia vexilliferae K9.</title>
        <authorList>
            <person name="Schulz F."/>
            <person name="Koestlbacher S."/>
            <person name="Wascher F."/>
            <person name="Pizzetti I."/>
            <person name="Horn M."/>
        </authorList>
    </citation>
    <scope>NUCLEOTIDE SEQUENCE [LARGE SCALE GENOMIC DNA]</scope>
    <source>
        <strain evidence="9 10">K9</strain>
    </source>
</reference>
<comment type="caution">
    <text evidence="9">The sequence shown here is derived from an EMBL/GenBank/DDBJ whole genome shotgun (WGS) entry which is preliminary data.</text>
</comment>
<evidence type="ECO:0000256" key="2">
    <source>
        <dbReference type="ARBA" id="ARBA00006257"/>
    </source>
</evidence>
<dbReference type="Proteomes" id="UP001194714">
    <property type="component" value="Unassembled WGS sequence"/>
</dbReference>
<evidence type="ECO:0000256" key="8">
    <source>
        <dbReference type="SAM" id="SignalP"/>
    </source>
</evidence>
<evidence type="ECO:0000313" key="10">
    <source>
        <dbReference type="Proteomes" id="UP001194714"/>
    </source>
</evidence>
<keyword evidence="10" id="KW-1185">Reference proteome</keyword>
<organism evidence="9 10">
    <name type="scientific">Candidatus Neptunichlamydia vexilliferae</name>
    <dbReference type="NCBI Taxonomy" id="1651774"/>
    <lineage>
        <taxon>Bacteria</taxon>
        <taxon>Pseudomonadati</taxon>
        <taxon>Chlamydiota</taxon>
        <taxon>Chlamydiia</taxon>
        <taxon>Parachlamydiales</taxon>
        <taxon>Simkaniaceae</taxon>
        <taxon>Candidatus Neptunichlamydia</taxon>
    </lineage>
</organism>
<dbReference type="NCBIfam" id="NF009438">
    <property type="entry name" value="PRK12797.1"/>
    <property type="match status" value="1"/>
</dbReference>
<dbReference type="PANTHER" id="PTHR30587">
    <property type="entry name" value="FLAGELLAR BIOSYNTHETIC PROTEIN FLIP"/>
    <property type="match status" value="1"/>
</dbReference>
<protein>
    <submittedName>
        <fullName evidence="9">Virulence protein YscR</fullName>
    </submittedName>
</protein>
<evidence type="ECO:0000256" key="4">
    <source>
        <dbReference type="ARBA" id="ARBA00022692"/>
    </source>
</evidence>
<dbReference type="RefSeq" id="WP_194847999.1">
    <property type="nucleotide sequence ID" value="NZ_JAAEJV010000035.1"/>
</dbReference>
<name>A0ABS0B0H3_9BACT</name>
<feature type="transmembrane region" description="Helical" evidence="7">
    <location>
        <begin position="61"/>
        <end position="94"/>
    </location>
</feature>
<dbReference type="PRINTS" id="PR01302">
    <property type="entry name" value="TYPE3IMPPROT"/>
</dbReference>
<evidence type="ECO:0000256" key="1">
    <source>
        <dbReference type="ARBA" id="ARBA00004651"/>
    </source>
</evidence>